<keyword evidence="1" id="KW-0812">Transmembrane</keyword>
<dbReference type="RefSeq" id="XP_024742802.1">
    <property type="nucleotide sequence ID" value="XM_024870637.1"/>
</dbReference>
<dbReference type="EMBL" id="KZ613745">
    <property type="protein sequence ID" value="PMD65898.1"/>
    <property type="molecule type" value="Genomic_DNA"/>
</dbReference>
<accession>A0A2J6TSE4</accession>
<dbReference type="AlphaFoldDB" id="A0A2J6TSE4"/>
<dbReference type="Proteomes" id="UP000235371">
    <property type="component" value="Unassembled WGS sequence"/>
</dbReference>
<evidence type="ECO:0000313" key="3">
    <source>
        <dbReference type="Proteomes" id="UP000235371"/>
    </source>
</evidence>
<name>A0A2J6TSE4_9HELO</name>
<reference evidence="2 3" key="1">
    <citation type="submission" date="2016-04" db="EMBL/GenBank/DDBJ databases">
        <title>A degradative enzymes factory behind the ericoid mycorrhizal symbiosis.</title>
        <authorList>
            <consortium name="DOE Joint Genome Institute"/>
            <person name="Martino E."/>
            <person name="Morin E."/>
            <person name="Grelet G."/>
            <person name="Kuo A."/>
            <person name="Kohler A."/>
            <person name="Daghino S."/>
            <person name="Barry K."/>
            <person name="Choi C."/>
            <person name="Cichocki N."/>
            <person name="Clum A."/>
            <person name="Copeland A."/>
            <person name="Hainaut M."/>
            <person name="Haridas S."/>
            <person name="Labutti K."/>
            <person name="Lindquist E."/>
            <person name="Lipzen A."/>
            <person name="Khouja H.-R."/>
            <person name="Murat C."/>
            <person name="Ohm R."/>
            <person name="Olson A."/>
            <person name="Spatafora J."/>
            <person name="Veneault-Fourrey C."/>
            <person name="Henrissat B."/>
            <person name="Grigoriev I."/>
            <person name="Martin F."/>
            <person name="Perotto S."/>
        </authorList>
    </citation>
    <scope>NUCLEOTIDE SEQUENCE [LARGE SCALE GENOMIC DNA]</scope>
    <source>
        <strain evidence="2 3">E</strain>
    </source>
</reference>
<protein>
    <submittedName>
        <fullName evidence="2">Uncharacterized protein</fullName>
    </submittedName>
</protein>
<evidence type="ECO:0000256" key="1">
    <source>
        <dbReference type="SAM" id="Phobius"/>
    </source>
</evidence>
<feature type="transmembrane region" description="Helical" evidence="1">
    <location>
        <begin position="49"/>
        <end position="68"/>
    </location>
</feature>
<gene>
    <name evidence="2" type="ORF">K444DRAFT_156192</name>
</gene>
<dbReference type="InParanoid" id="A0A2J6TSE4"/>
<proteinExistence type="predicted"/>
<sequence length="75" mass="7966">MPPPKCREIFIKAGMQVYAVTTFLPFLANVISAAGTEVGVWGQGTSLKIISLGVFFPSAFMSGCRTASSTSIIHK</sequence>
<keyword evidence="1" id="KW-1133">Transmembrane helix</keyword>
<evidence type="ECO:0000313" key="2">
    <source>
        <dbReference type="EMBL" id="PMD65898.1"/>
    </source>
</evidence>
<organism evidence="2 3">
    <name type="scientific">Hyaloscypha bicolor E</name>
    <dbReference type="NCBI Taxonomy" id="1095630"/>
    <lineage>
        <taxon>Eukaryota</taxon>
        <taxon>Fungi</taxon>
        <taxon>Dikarya</taxon>
        <taxon>Ascomycota</taxon>
        <taxon>Pezizomycotina</taxon>
        <taxon>Leotiomycetes</taxon>
        <taxon>Helotiales</taxon>
        <taxon>Hyaloscyphaceae</taxon>
        <taxon>Hyaloscypha</taxon>
        <taxon>Hyaloscypha bicolor</taxon>
    </lineage>
</organism>
<dbReference type="GeneID" id="36578719"/>
<keyword evidence="3" id="KW-1185">Reference proteome</keyword>
<keyword evidence="1" id="KW-0472">Membrane</keyword>